<dbReference type="AlphaFoldDB" id="A0A848MCY0"/>
<evidence type="ECO:0000259" key="1">
    <source>
        <dbReference type="Pfam" id="PF12904"/>
    </source>
</evidence>
<dbReference type="PANTHER" id="PTHR37836:SF3">
    <property type="entry name" value="ENDOGLUCANASE"/>
    <property type="match status" value="1"/>
</dbReference>
<proteinExistence type="predicted"/>
<dbReference type="InterPro" id="IPR017853">
    <property type="entry name" value="GH"/>
</dbReference>
<dbReference type="Pfam" id="PF13204">
    <property type="entry name" value="Apiosidase"/>
    <property type="match status" value="1"/>
</dbReference>
<dbReference type="InterPro" id="IPR025277">
    <property type="entry name" value="Apiosidase-like_cat_dom"/>
</dbReference>
<dbReference type="EMBL" id="JABBPN010000028">
    <property type="protein sequence ID" value="NMO98041.1"/>
    <property type="molecule type" value="Genomic_DNA"/>
</dbReference>
<dbReference type="PANTHER" id="PTHR37836">
    <property type="entry name" value="LMO1036 PROTEIN"/>
    <property type="match status" value="1"/>
</dbReference>
<evidence type="ECO:0000259" key="2">
    <source>
        <dbReference type="Pfam" id="PF13204"/>
    </source>
</evidence>
<feature type="domain" description="Apiosidase-like catalytic" evidence="2">
    <location>
        <begin position="17"/>
        <end position="348"/>
    </location>
</feature>
<organism evidence="3 4">
    <name type="scientific">Paenibacillus lemnae</name>
    <dbReference type="NCBI Taxonomy" id="1330551"/>
    <lineage>
        <taxon>Bacteria</taxon>
        <taxon>Bacillati</taxon>
        <taxon>Bacillota</taxon>
        <taxon>Bacilli</taxon>
        <taxon>Bacillales</taxon>
        <taxon>Paenibacillaceae</taxon>
        <taxon>Paenibacillus</taxon>
    </lineage>
</organism>
<evidence type="ECO:0000313" key="3">
    <source>
        <dbReference type="EMBL" id="NMO98041.1"/>
    </source>
</evidence>
<dbReference type="SUPFAM" id="SSF51445">
    <property type="entry name" value="(Trans)glycosidases"/>
    <property type="match status" value="1"/>
</dbReference>
<dbReference type="Pfam" id="PF12904">
    <property type="entry name" value="Collagen_bind_2"/>
    <property type="match status" value="1"/>
</dbReference>
<gene>
    <name evidence="3" type="ORF">HII30_20010</name>
</gene>
<evidence type="ECO:0000313" key="4">
    <source>
        <dbReference type="Proteomes" id="UP000565468"/>
    </source>
</evidence>
<comment type="caution">
    <text evidence="3">The sequence shown here is derived from an EMBL/GenBank/DDBJ whole genome shotgun (WGS) entry which is preliminary data.</text>
</comment>
<keyword evidence="4" id="KW-1185">Reference proteome</keyword>
<feature type="domain" description="Putative collagen-binding" evidence="1">
    <location>
        <begin position="350"/>
        <end position="441"/>
    </location>
</feature>
<reference evidence="3 4" key="1">
    <citation type="submission" date="2020-04" db="EMBL/GenBank/DDBJ databases">
        <title>Paenibacillus algicola sp. nov., a novel marine bacterium producing alginate lyase.</title>
        <authorList>
            <person name="Huang H."/>
        </authorList>
    </citation>
    <scope>NUCLEOTIDE SEQUENCE [LARGE SCALE GENOMIC DNA]</scope>
    <source>
        <strain evidence="3 4">L7-75</strain>
    </source>
</reference>
<protein>
    <submittedName>
        <fullName evidence="3">DUF4038 domain-containing protein</fullName>
    </submittedName>
</protein>
<dbReference type="RefSeq" id="WP_169506812.1">
    <property type="nucleotide sequence ID" value="NZ_JABBPN010000028.1"/>
</dbReference>
<accession>A0A848MCY0</accession>
<dbReference type="InterPro" id="IPR024749">
    <property type="entry name" value="Collagen-bd_put"/>
</dbReference>
<sequence length="455" mass="51725">MNNIKPWDHGPWSVCGKGRFFRHTDGSPFFWLADTAWLLFTRTTREEARLYLKDRRVKGFNVIQIMIIHHPESANAYGKRPFIEGNFTAPDLNQEETNGSFWDYADEVITMAEEEGLYVALVPVWGGVVKGGALDADSARNYGQWLAARYQKHPHILWLIGGDIKGSIRTDVWESLACAIREVSPNQPMTFHPFGRTQSSTWFHYKDWLDFNMFQSGHRRYDQLKGEDPAAWIGEDNWRYVQADYDKEPAKPTLDGEPSYEGIPHGLHDANEPLWEAKDARRYAYWSVFAGACGHTYGHNAVMQFYNPDIGRPGAYGCTLSWTEALDADGAAQMVYLKNLMLSRPYFERIPDPTLIHGNPGQRYDYVISTRGDSCLMIYTYSGRPFELNMGSISGTEVTGWWFNPRSGESEYIGAFQNTGISSFDPPGQQVEGNDWVLILDDASKQYDAPGIVQT</sequence>
<dbReference type="Gene3D" id="3.20.20.80">
    <property type="entry name" value="Glycosidases"/>
    <property type="match status" value="1"/>
</dbReference>
<name>A0A848MCY0_PAELE</name>
<dbReference type="Proteomes" id="UP000565468">
    <property type="component" value="Unassembled WGS sequence"/>
</dbReference>